<keyword evidence="2" id="KW-0472">Membrane</keyword>
<dbReference type="EMBL" id="JAULSX010000002">
    <property type="protein sequence ID" value="KAK3498025.1"/>
    <property type="molecule type" value="Genomic_DNA"/>
</dbReference>
<accession>A0AAJ0MUG4</accession>
<dbReference type="AlphaFoldDB" id="A0AAJ0MUG4"/>
<dbReference type="GeneID" id="87879738"/>
<keyword evidence="2" id="KW-1133">Transmembrane helix</keyword>
<proteinExistence type="predicted"/>
<keyword evidence="2" id="KW-0812">Transmembrane</keyword>
<organism evidence="3 4">
    <name type="scientific">Neurospora hispaniola</name>
    <dbReference type="NCBI Taxonomy" id="588809"/>
    <lineage>
        <taxon>Eukaryota</taxon>
        <taxon>Fungi</taxon>
        <taxon>Dikarya</taxon>
        <taxon>Ascomycota</taxon>
        <taxon>Pezizomycotina</taxon>
        <taxon>Sordariomycetes</taxon>
        <taxon>Sordariomycetidae</taxon>
        <taxon>Sordariales</taxon>
        <taxon>Sordariaceae</taxon>
        <taxon>Neurospora</taxon>
    </lineage>
</organism>
<protein>
    <submittedName>
        <fullName evidence="3">Uncharacterized protein</fullName>
    </submittedName>
</protein>
<dbReference type="RefSeq" id="XP_062696289.1">
    <property type="nucleotide sequence ID" value="XM_062842116.1"/>
</dbReference>
<comment type="caution">
    <text evidence="3">The sequence shown here is derived from an EMBL/GenBank/DDBJ whole genome shotgun (WGS) entry which is preliminary data.</text>
</comment>
<feature type="transmembrane region" description="Helical" evidence="2">
    <location>
        <begin position="62"/>
        <end position="85"/>
    </location>
</feature>
<feature type="region of interest" description="Disordered" evidence="1">
    <location>
        <begin position="97"/>
        <end position="135"/>
    </location>
</feature>
<name>A0AAJ0MUG4_9PEZI</name>
<evidence type="ECO:0000313" key="4">
    <source>
        <dbReference type="Proteomes" id="UP001285908"/>
    </source>
</evidence>
<evidence type="ECO:0000256" key="2">
    <source>
        <dbReference type="SAM" id="Phobius"/>
    </source>
</evidence>
<sequence length="154" mass="17397">MLEEDREREISSGIVGGRHAQQNRKDVEKFSRNGITKSCRVVILLQYLHARHKQSIDSCHDIFVLLGCLKILDMMVVVVVVVWLMSCPMPILAWHSQGGSLQPSDKGARLSAQPRGRKPSSSQPQPAHAVGWLGFDWTGTRERAKRRKASKKDW</sequence>
<evidence type="ECO:0000256" key="1">
    <source>
        <dbReference type="SAM" id="MobiDB-lite"/>
    </source>
</evidence>
<gene>
    <name evidence="3" type="ORF">B0T23DRAFT_99540</name>
</gene>
<dbReference type="Proteomes" id="UP001285908">
    <property type="component" value="Unassembled WGS sequence"/>
</dbReference>
<reference evidence="3 4" key="1">
    <citation type="journal article" date="2023" name="Mol. Phylogenet. Evol.">
        <title>Genome-scale phylogeny and comparative genomics of the fungal order Sordariales.</title>
        <authorList>
            <person name="Hensen N."/>
            <person name="Bonometti L."/>
            <person name="Westerberg I."/>
            <person name="Brannstrom I.O."/>
            <person name="Guillou S."/>
            <person name="Cros-Aarteil S."/>
            <person name="Calhoun S."/>
            <person name="Haridas S."/>
            <person name="Kuo A."/>
            <person name="Mondo S."/>
            <person name="Pangilinan J."/>
            <person name="Riley R."/>
            <person name="LaButti K."/>
            <person name="Andreopoulos B."/>
            <person name="Lipzen A."/>
            <person name="Chen C."/>
            <person name="Yan M."/>
            <person name="Daum C."/>
            <person name="Ng V."/>
            <person name="Clum A."/>
            <person name="Steindorff A."/>
            <person name="Ohm R.A."/>
            <person name="Martin F."/>
            <person name="Silar P."/>
            <person name="Natvig D.O."/>
            <person name="Lalanne C."/>
            <person name="Gautier V."/>
            <person name="Ament-Velasquez S.L."/>
            <person name="Kruys A."/>
            <person name="Hutchinson M.I."/>
            <person name="Powell A.J."/>
            <person name="Barry K."/>
            <person name="Miller A.N."/>
            <person name="Grigoriev I.V."/>
            <person name="Debuchy R."/>
            <person name="Gladieux P."/>
            <person name="Hiltunen Thoren M."/>
            <person name="Johannesson H."/>
        </authorList>
    </citation>
    <scope>NUCLEOTIDE SEQUENCE [LARGE SCALE GENOMIC DNA]</scope>
    <source>
        <strain evidence="3 4">FGSC 10403</strain>
    </source>
</reference>
<keyword evidence="4" id="KW-1185">Reference proteome</keyword>
<evidence type="ECO:0000313" key="3">
    <source>
        <dbReference type="EMBL" id="KAK3498025.1"/>
    </source>
</evidence>